<dbReference type="GO" id="GO:0046872">
    <property type="term" value="F:metal ion binding"/>
    <property type="evidence" value="ECO:0007669"/>
    <property type="project" value="InterPro"/>
</dbReference>
<dbReference type="InterPro" id="IPR003735">
    <property type="entry name" value="Metal_Tscrpt_repr"/>
</dbReference>
<evidence type="ECO:0000313" key="3">
    <source>
        <dbReference type="Proteomes" id="UP000521227"/>
    </source>
</evidence>
<sequence>MRFSMRPLATHTMYRYIDAMRKDIKVSCQKRLSRIEGQVRGLSKMVDEDRYCIDIVTQISAVRAALRRVEEEVLRDHVSHCVEHAISSGNKTDRRAKIAELMAVIGRSDR</sequence>
<dbReference type="AlphaFoldDB" id="A0A840N883"/>
<gene>
    <name evidence="2" type="ORF">HNQ36_005043</name>
</gene>
<dbReference type="Pfam" id="PF02583">
    <property type="entry name" value="Trns_repr_metal"/>
    <property type="match status" value="1"/>
</dbReference>
<evidence type="ECO:0000313" key="2">
    <source>
        <dbReference type="EMBL" id="MBB5055032.1"/>
    </source>
</evidence>
<dbReference type="PANTHER" id="PTHR33677">
    <property type="entry name" value="TRANSCRIPTIONAL REPRESSOR FRMR-RELATED"/>
    <property type="match status" value="1"/>
</dbReference>
<name>A0A840N883_9BRAD</name>
<reference evidence="2 3" key="1">
    <citation type="submission" date="2020-08" db="EMBL/GenBank/DDBJ databases">
        <title>Genomic Encyclopedia of Type Strains, Phase IV (KMG-IV): sequencing the most valuable type-strain genomes for metagenomic binning, comparative biology and taxonomic classification.</title>
        <authorList>
            <person name="Goeker M."/>
        </authorList>
    </citation>
    <scope>NUCLEOTIDE SEQUENCE [LARGE SCALE GENOMIC DNA]</scope>
    <source>
        <strain evidence="2 3">DSM 17498</strain>
    </source>
</reference>
<dbReference type="InterPro" id="IPR038390">
    <property type="entry name" value="Metal_Tscrpt_repr_sf"/>
</dbReference>
<accession>A0A840N883</accession>
<proteinExistence type="inferred from homology"/>
<organism evidence="2 3">
    <name type="scientific">Afipia massiliensis</name>
    <dbReference type="NCBI Taxonomy" id="211460"/>
    <lineage>
        <taxon>Bacteria</taxon>
        <taxon>Pseudomonadati</taxon>
        <taxon>Pseudomonadota</taxon>
        <taxon>Alphaproteobacteria</taxon>
        <taxon>Hyphomicrobiales</taxon>
        <taxon>Nitrobacteraceae</taxon>
        <taxon>Afipia</taxon>
    </lineage>
</organism>
<dbReference type="CDD" id="cd10148">
    <property type="entry name" value="CsoR-like_DUF156"/>
    <property type="match status" value="1"/>
</dbReference>
<evidence type="ECO:0000256" key="1">
    <source>
        <dbReference type="ARBA" id="ARBA00005260"/>
    </source>
</evidence>
<dbReference type="Proteomes" id="UP000521227">
    <property type="component" value="Unassembled WGS sequence"/>
</dbReference>
<dbReference type="Gene3D" id="1.20.58.1000">
    <property type="entry name" value="Metal-sensitive repressor, helix protomer"/>
    <property type="match status" value="1"/>
</dbReference>
<protein>
    <submittedName>
        <fullName evidence="2">DNA-binding FrmR family transcriptional regulator</fullName>
    </submittedName>
</protein>
<dbReference type="EMBL" id="JACHIJ010000010">
    <property type="protein sequence ID" value="MBB5055032.1"/>
    <property type="molecule type" value="Genomic_DNA"/>
</dbReference>
<comment type="caution">
    <text evidence="2">The sequence shown here is derived from an EMBL/GenBank/DDBJ whole genome shotgun (WGS) entry which is preliminary data.</text>
</comment>
<dbReference type="GO" id="GO:0003677">
    <property type="term" value="F:DNA binding"/>
    <property type="evidence" value="ECO:0007669"/>
    <property type="project" value="UniProtKB-KW"/>
</dbReference>
<dbReference type="PANTHER" id="PTHR33677:SF3">
    <property type="entry name" value="COPPER-SENSING TRANSCRIPTIONAL REPRESSOR RICR"/>
    <property type="match status" value="1"/>
</dbReference>
<comment type="similarity">
    <text evidence="1">Belongs to the FrmR/RcnR family.</text>
</comment>
<dbReference type="GO" id="GO:0045892">
    <property type="term" value="P:negative regulation of DNA-templated transcription"/>
    <property type="evidence" value="ECO:0007669"/>
    <property type="project" value="UniProtKB-ARBA"/>
</dbReference>
<keyword evidence="2" id="KW-0238">DNA-binding</keyword>